<organism evidence="2 3">
    <name type="scientific">Spodoptera exigua</name>
    <name type="common">Beet armyworm</name>
    <name type="synonym">Noctua fulgens</name>
    <dbReference type="NCBI Taxonomy" id="7107"/>
    <lineage>
        <taxon>Eukaryota</taxon>
        <taxon>Metazoa</taxon>
        <taxon>Ecdysozoa</taxon>
        <taxon>Arthropoda</taxon>
        <taxon>Hexapoda</taxon>
        <taxon>Insecta</taxon>
        <taxon>Pterygota</taxon>
        <taxon>Neoptera</taxon>
        <taxon>Endopterygota</taxon>
        <taxon>Lepidoptera</taxon>
        <taxon>Glossata</taxon>
        <taxon>Ditrysia</taxon>
        <taxon>Noctuoidea</taxon>
        <taxon>Noctuidae</taxon>
        <taxon>Amphipyrinae</taxon>
        <taxon>Spodoptera</taxon>
    </lineage>
</organism>
<feature type="compositionally biased region" description="Polar residues" evidence="1">
    <location>
        <begin position="51"/>
        <end position="76"/>
    </location>
</feature>
<evidence type="ECO:0000256" key="1">
    <source>
        <dbReference type="SAM" id="MobiDB-lite"/>
    </source>
</evidence>
<feature type="region of interest" description="Disordered" evidence="1">
    <location>
        <begin position="1"/>
        <end position="82"/>
    </location>
</feature>
<reference evidence="2" key="1">
    <citation type="submission" date="2020-08" db="EMBL/GenBank/DDBJ databases">
        <title>Spodoptera exigua strain:BAW_Kor-Di-RS1 Genome sequencing and assembly.</title>
        <authorList>
            <person name="Kim J."/>
            <person name="Nam H.Y."/>
            <person name="Kwon M."/>
            <person name="Choi J.H."/>
            <person name="Cho S.R."/>
            <person name="Kim G.-H."/>
        </authorList>
    </citation>
    <scope>NUCLEOTIDE SEQUENCE</scope>
    <source>
        <strain evidence="2">BAW_Kor-Di-RS1</strain>
        <tissue evidence="2">Whole-body</tissue>
    </source>
</reference>
<evidence type="ECO:0000313" key="3">
    <source>
        <dbReference type="Proteomes" id="UP000648187"/>
    </source>
</evidence>
<feature type="compositionally biased region" description="Basic and acidic residues" evidence="1">
    <location>
        <begin position="167"/>
        <end position="176"/>
    </location>
</feature>
<gene>
    <name evidence="2" type="ORF">HW555_012463</name>
</gene>
<dbReference type="Proteomes" id="UP000648187">
    <property type="component" value="Unassembled WGS sequence"/>
</dbReference>
<dbReference type="AlphaFoldDB" id="A0A835G3F8"/>
<evidence type="ECO:0000313" key="2">
    <source>
        <dbReference type="EMBL" id="KAF9407558.1"/>
    </source>
</evidence>
<feature type="compositionally biased region" description="Basic and acidic residues" evidence="1">
    <location>
        <begin position="22"/>
        <end position="36"/>
    </location>
</feature>
<protein>
    <submittedName>
        <fullName evidence="2">Uncharacterized protein</fullName>
    </submittedName>
</protein>
<proteinExistence type="predicted"/>
<feature type="region of interest" description="Disordered" evidence="1">
    <location>
        <begin position="147"/>
        <end position="176"/>
    </location>
</feature>
<comment type="caution">
    <text evidence="2">The sequence shown here is derived from an EMBL/GenBank/DDBJ whole genome shotgun (WGS) entry which is preliminary data.</text>
</comment>
<sequence>MDRTNTDPTLATRRRNKKKKSIDKPTTDLKVGDLAKNKTPKSCPDPAHVNITRQPQRPYSESDIPQPTTQIQQCRRSASSPPLTLTLDSDLEDDVFAPRSDRTNDLFSTRNLDIFGYGSPRTPAGVLLSPRRERTFSFSMTSEKHWRDKGGTDVADGVSPDEMSDPDCDRDNMDEKSVGRRKHNIFIYNFGKESFVREKHYASFTEDSALDIECIQNDQKVFTPINIHAGTKQKSNTKLSQSTGALKSYPEVERQTLSKTFGKRIENKEEKIETCLARSQAPNLKS</sequence>
<dbReference type="EMBL" id="JACKWZ010000459">
    <property type="protein sequence ID" value="KAF9407558.1"/>
    <property type="molecule type" value="Genomic_DNA"/>
</dbReference>
<keyword evidence="3" id="KW-1185">Reference proteome</keyword>
<name>A0A835G3F8_SPOEX</name>
<feature type="compositionally biased region" description="Basic residues" evidence="1">
    <location>
        <begin position="12"/>
        <end position="21"/>
    </location>
</feature>
<accession>A0A835G3F8</accession>